<dbReference type="EMBL" id="CP006850">
    <property type="protein sequence ID" value="AHH18808.1"/>
    <property type="molecule type" value="Genomic_DNA"/>
</dbReference>
<protein>
    <submittedName>
        <fullName evidence="3">Putative FAD/FMN-dependent dehydrogenase</fullName>
    </submittedName>
</protein>
<dbReference type="PROSITE" id="PS51387">
    <property type="entry name" value="FAD_PCMH"/>
    <property type="match status" value="1"/>
</dbReference>
<dbReference type="SUPFAM" id="SSF56176">
    <property type="entry name" value="FAD-binding/transporter-associated domain-like"/>
    <property type="match status" value="1"/>
</dbReference>
<dbReference type="PATRIC" id="fig|1415166.3.peg.4129"/>
<accession>W5TIJ9</accession>
<keyword evidence="4" id="KW-1185">Reference proteome</keyword>
<sequence>MTFELLRAAGVRAPVRAAVREMRNLPRSCRYGGGVHFTNGGSVIEQYPLSGWSRTAPTVARVLRSRDLDVVARAVREAGPRGVIARGLGRSYGDPAQNGGGLVVDMTVFDRVHTIDPDSGVVDVDAGVSLDALMRAALPHGLWVPVLPGTRQVTVGGAIASDIHGKNHHSQGSFGNHVLSMDLLAADGTVRTIGPDGADADLFWATVGGMGLTGIVVRARIRMKHTETAYFIVDCDRTTDLDETMRLLTDGSDEGYEYSVAVPDTISTGAKLGRAGFSRGNLATVDQLPPRLRRDPLHFAAPQLLTVPDIFPSGMVNNLTTRIAGELTYRVFGKQGRGMIQNITQFLHPLDVLGEWNRAYGRRGFLQYQFSMPYGAEDQLADAVRTIARSGHRSFLNVFKRMGPSSRAPLSWPHPGYMLSLDFTLAPGVNEFCADLDRRVLAAGGRLYFAKESRTTPEMIRAMYPRLEEWRTIRDAVDPERTFVSDMARRLRLVDDEPVLAR</sequence>
<dbReference type="InterPro" id="IPR016171">
    <property type="entry name" value="Vanillyl_alc_oxidase_C-sub2"/>
</dbReference>
<name>W5TIJ9_9NOCA</name>
<dbReference type="Pfam" id="PF01565">
    <property type="entry name" value="FAD_binding_4"/>
    <property type="match status" value="1"/>
</dbReference>
<dbReference type="PANTHER" id="PTHR43762:SF1">
    <property type="entry name" value="D-ARABINONO-1,4-LACTONE OXIDASE"/>
    <property type="match status" value="1"/>
</dbReference>
<dbReference type="KEGG" id="nno:NONO_c40240"/>
<gene>
    <name evidence="3" type="ORF">NONO_c40240</name>
</gene>
<dbReference type="Gene3D" id="1.10.45.10">
    <property type="entry name" value="Vanillyl-alcohol Oxidase, Chain A, domain 4"/>
    <property type="match status" value="1"/>
</dbReference>
<dbReference type="PANTHER" id="PTHR43762">
    <property type="entry name" value="L-GULONOLACTONE OXIDASE"/>
    <property type="match status" value="1"/>
</dbReference>
<evidence type="ECO:0000313" key="4">
    <source>
        <dbReference type="Proteomes" id="UP000019150"/>
    </source>
</evidence>
<dbReference type="GO" id="GO:0003885">
    <property type="term" value="F:D-arabinono-1,4-lactone oxidase activity"/>
    <property type="evidence" value="ECO:0007669"/>
    <property type="project" value="InterPro"/>
</dbReference>
<proteinExistence type="predicted"/>
<dbReference type="GO" id="GO:0071949">
    <property type="term" value="F:FAD binding"/>
    <property type="evidence" value="ECO:0007669"/>
    <property type="project" value="InterPro"/>
</dbReference>
<dbReference type="Proteomes" id="UP000019150">
    <property type="component" value="Chromosome"/>
</dbReference>
<evidence type="ECO:0000313" key="3">
    <source>
        <dbReference type="EMBL" id="AHH18808.1"/>
    </source>
</evidence>
<dbReference type="STRING" id="1415166.NONO_c40240"/>
<dbReference type="InterPro" id="IPR016169">
    <property type="entry name" value="FAD-bd_PCMH_sub2"/>
</dbReference>
<feature type="domain" description="FAD-binding PCMH-type" evidence="2">
    <location>
        <begin position="55"/>
        <end position="226"/>
    </location>
</feature>
<organism evidence="3 4">
    <name type="scientific">Nocardia nova SH22a</name>
    <dbReference type="NCBI Taxonomy" id="1415166"/>
    <lineage>
        <taxon>Bacteria</taxon>
        <taxon>Bacillati</taxon>
        <taxon>Actinomycetota</taxon>
        <taxon>Actinomycetes</taxon>
        <taxon>Mycobacteriales</taxon>
        <taxon>Nocardiaceae</taxon>
        <taxon>Nocardia</taxon>
    </lineage>
</organism>
<dbReference type="Pfam" id="PF04030">
    <property type="entry name" value="ALO"/>
    <property type="match status" value="1"/>
</dbReference>
<dbReference type="InterPro" id="IPR007173">
    <property type="entry name" value="ALO_C"/>
</dbReference>
<dbReference type="InterPro" id="IPR016166">
    <property type="entry name" value="FAD-bd_PCMH"/>
</dbReference>
<dbReference type="Gene3D" id="3.30.465.10">
    <property type="match status" value="1"/>
</dbReference>
<evidence type="ECO:0000256" key="1">
    <source>
        <dbReference type="ARBA" id="ARBA00023002"/>
    </source>
</evidence>
<reference evidence="3 4" key="1">
    <citation type="journal article" date="2014" name="Appl. Environ. Microbiol.">
        <title>Insights into the Microbial Degradation of Rubber and Gutta-Percha by Analysis of the Complete Genome of Nocardia nova SH22a.</title>
        <authorList>
            <person name="Luo Q."/>
            <person name="Hiessl S."/>
            <person name="Poehlein A."/>
            <person name="Daniel R."/>
            <person name="Steinbuchel A."/>
        </authorList>
    </citation>
    <scope>NUCLEOTIDE SEQUENCE [LARGE SCALE GENOMIC DNA]</scope>
    <source>
        <strain evidence="3">SH22a</strain>
    </source>
</reference>
<dbReference type="GO" id="GO:0016020">
    <property type="term" value="C:membrane"/>
    <property type="evidence" value="ECO:0007669"/>
    <property type="project" value="InterPro"/>
</dbReference>
<dbReference type="HOGENOM" id="CLU_032465_0_0_11"/>
<keyword evidence="1" id="KW-0560">Oxidoreductase</keyword>
<dbReference type="AlphaFoldDB" id="W5TIJ9"/>
<dbReference type="InterPro" id="IPR006094">
    <property type="entry name" value="Oxid_FAD_bind_N"/>
</dbReference>
<dbReference type="InterPro" id="IPR010031">
    <property type="entry name" value="FAD_lactone_oxidase-like"/>
</dbReference>
<dbReference type="InterPro" id="IPR036318">
    <property type="entry name" value="FAD-bd_PCMH-like_sf"/>
</dbReference>
<dbReference type="eggNOG" id="COG0277">
    <property type="taxonomic scope" value="Bacteria"/>
</dbReference>
<evidence type="ECO:0000259" key="2">
    <source>
        <dbReference type="PROSITE" id="PS51387"/>
    </source>
</evidence>